<name>A0A6V7PXW3_ANACO</name>
<evidence type="ECO:0000256" key="1">
    <source>
        <dbReference type="SAM" id="MobiDB-lite"/>
    </source>
</evidence>
<accession>A0A6V7PXW3</accession>
<dbReference type="CDD" id="cd09272">
    <property type="entry name" value="RNase_HI_RT_Ty1"/>
    <property type="match status" value="1"/>
</dbReference>
<evidence type="ECO:0000313" key="2">
    <source>
        <dbReference type="EMBL" id="CAD1835580.1"/>
    </source>
</evidence>
<feature type="region of interest" description="Disordered" evidence="1">
    <location>
        <begin position="22"/>
        <end position="68"/>
    </location>
</feature>
<dbReference type="EMBL" id="LR862153">
    <property type="protein sequence ID" value="CAD1835580.1"/>
    <property type="molecule type" value="Genomic_DNA"/>
</dbReference>
<proteinExistence type="predicted"/>
<dbReference type="AlphaFoldDB" id="A0A6V7PXW3"/>
<protein>
    <submittedName>
        <fullName evidence="2">Uncharacterized protein</fullName>
    </submittedName>
</protein>
<feature type="compositionally biased region" description="Low complexity" evidence="1">
    <location>
        <begin position="45"/>
        <end position="57"/>
    </location>
</feature>
<sequence>MPEMGLGQGMVKLGFWSFPEHSNEKVTSWSRSGEPRGGRGGFSGGRSSAPSAGACARDGQGEATSKQVEVETDDIVQLQDFSQSEQVQSADTSVTETPQIEIQSIATSRARRQIKPPQRYGYENMVAYAISVAQDTEEEDEPFTYNQTISNMVAYAISVAQDTEEEDQMFHDGTKHIDIKFHFVRDVIGKHTVTVKKIGTEDNRADMFTKSLTIAKFKHCLDLVAVGST</sequence>
<reference evidence="2" key="1">
    <citation type="submission" date="2020-07" db="EMBL/GenBank/DDBJ databases">
        <authorList>
            <person name="Lin J."/>
        </authorList>
    </citation>
    <scope>NUCLEOTIDE SEQUENCE</scope>
</reference>
<organism evidence="2">
    <name type="scientific">Ananas comosus var. bracteatus</name>
    <name type="common">red pineapple</name>
    <dbReference type="NCBI Taxonomy" id="296719"/>
    <lineage>
        <taxon>Eukaryota</taxon>
        <taxon>Viridiplantae</taxon>
        <taxon>Streptophyta</taxon>
        <taxon>Embryophyta</taxon>
        <taxon>Tracheophyta</taxon>
        <taxon>Spermatophyta</taxon>
        <taxon>Magnoliopsida</taxon>
        <taxon>Liliopsida</taxon>
        <taxon>Poales</taxon>
        <taxon>Bromeliaceae</taxon>
        <taxon>Bromelioideae</taxon>
        <taxon>Ananas</taxon>
    </lineage>
</organism>
<gene>
    <name evidence="2" type="ORF">CB5_LOCUS18791</name>
</gene>